<accession>G4A6F4</accession>
<dbReference type="PATRIC" id="fig|907488.3.peg.388"/>
<sequence length="146" mass="16896">MYTPQNESELKKDVDFDINHRVADFEAIRLRLDNSPEKYGNAKEDLIRWDNQKITPLELGKKLQSPEYKTAFENALHEQYKPGLEGSFGHSFNGSDKEKSAQFVAMRIAGIESAIRVAEKYKEIRANMGKGLDKRLEKDQSRDFER</sequence>
<evidence type="ECO:0000313" key="1">
    <source>
        <dbReference type="EMBL" id="EGY34769.1"/>
    </source>
</evidence>
<name>G4A6F4_AGGAC</name>
<evidence type="ECO:0000313" key="2">
    <source>
        <dbReference type="Proteomes" id="UP000005508"/>
    </source>
</evidence>
<dbReference type="Proteomes" id="UP000005508">
    <property type="component" value="Unassembled WGS sequence"/>
</dbReference>
<dbReference type="EMBL" id="AEJM01000013">
    <property type="protein sequence ID" value="EGY34769.1"/>
    <property type="molecule type" value="Genomic_DNA"/>
</dbReference>
<comment type="caution">
    <text evidence="1">The sequence shown here is derived from an EMBL/GenBank/DDBJ whole genome shotgun (WGS) entry which is preliminary data.</text>
</comment>
<dbReference type="AlphaFoldDB" id="G4A6F4"/>
<organism evidence="1 2">
    <name type="scientific">Aggregatibacter actinomycetemcomitans serotype e str. SC1083</name>
    <dbReference type="NCBI Taxonomy" id="907488"/>
    <lineage>
        <taxon>Bacteria</taxon>
        <taxon>Pseudomonadati</taxon>
        <taxon>Pseudomonadota</taxon>
        <taxon>Gammaproteobacteria</taxon>
        <taxon>Pasteurellales</taxon>
        <taxon>Pasteurellaceae</taxon>
        <taxon>Aggregatibacter</taxon>
    </lineage>
</organism>
<gene>
    <name evidence="1" type="ORF">SC1083_0394</name>
</gene>
<protein>
    <submittedName>
        <fullName evidence="1">Uncharacterized protein</fullName>
    </submittedName>
</protein>
<proteinExistence type="predicted"/>
<reference evidence="1 2" key="1">
    <citation type="submission" date="2010-10" db="EMBL/GenBank/DDBJ databases">
        <authorList>
            <person name="Chen C."/>
            <person name="Kittichotirat W."/>
            <person name="Asikainen S."/>
            <person name="Bumgarner R."/>
        </authorList>
    </citation>
    <scope>NUCLEOTIDE SEQUENCE [LARGE SCALE GENOMIC DNA]</scope>
    <source>
        <strain evidence="1 2">SC1083</strain>
    </source>
</reference>